<organism evidence="4">
    <name type="scientific">Desulfurella acetivorans</name>
    <dbReference type="NCBI Taxonomy" id="33002"/>
    <lineage>
        <taxon>Bacteria</taxon>
        <taxon>Pseudomonadati</taxon>
        <taxon>Campylobacterota</taxon>
        <taxon>Desulfurellia</taxon>
        <taxon>Desulfurellales</taxon>
        <taxon>Desulfurellaceae</taxon>
        <taxon>Desulfurella</taxon>
    </lineage>
</organism>
<evidence type="ECO:0000256" key="1">
    <source>
        <dbReference type="ARBA" id="ARBA00022603"/>
    </source>
</evidence>
<dbReference type="GO" id="GO:0003676">
    <property type="term" value="F:nucleic acid binding"/>
    <property type="evidence" value="ECO:0007669"/>
    <property type="project" value="InterPro"/>
</dbReference>
<dbReference type="InterPro" id="IPR007848">
    <property type="entry name" value="Small_mtfrase_dom"/>
</dbReference>
<reference evidence="4" key="1">
    <citation type="journal article" date="2020" name="mSystems">
        <title>Genome- and Community-Level Interaction Insights into Carbon Utilization and Element Cycling Functions of Hydrothermarchaeota in Hydrothermal Sediment.</title>
        <authorList>
            <person name="Zhou Z."/>
            <person name="Liu Y."/>
            <person name="Xu W."/>
            <person name="Pan J."/>
            <person name="Luo Z.H."/>
            <person name="Li M."/>
        </authorList>
    </citation>
    <scope>NUCLEOTIDE SEQUENCE [LARGE SCALE GENOMIC DNA]</scope>
    <source>
        <strain evidence="4">SpSt-972</strain>
    </source>
</reference>
<comment type="caution">
    <text evidence="4">The sequence shown here is derived from an EMBL/GenBank/DDBJ whole genome shotgun (WGS) entry which is preliminary data.</text>
</comment>
<dbReference type="PROSITE" id="PS00092">
    <property type="entry name" value="N6_MTASE"/>
    <property type="match status" value="1"/>
</dbReference>
<dbReference type="AlphaFoldDB" id="A0A832EXL9"/>
<dbReference type="PANTHER" id="PTHR47739:SF1">
    <property type="entry name" value="TRNA1(VAL) (ADENINE(37)-N6)-METHYLTRANSFERASE"/>
    <property type="match status" value="1"/>
</dbReference>
<gene>
    <name evidence="4" type="ORF">ENX80_01665</name>
</gene>
<keyword evidence="2" id="KW-0949">S-adenosyl-L-methionine</keyword>
<name>A0A832EXL9_DESAE</name>
<dbReference type="InterPro" id="IPR050210">
    <property type="entry name" value="tRNA_Adenine-N(6)_MTase"/>
</dbReference>
<dbReference type="InterPro" id="IPR002052">
    <property type="entry name" value="DNA_methylase_N6_adenine_CS"/>
</dbReference>
<dbReference type="InterPro" id="IPR029063">
    <property type="entry name" value="SAM-dependent_MTases_sf"/>
</dbReference>
<dbReference type="Gene3D" id="3.40.50.150">
    <property type="entry name" value="Vaccinia Virus protein VP39"/>
    <property type="match status" value="1"/>
</dbReference>
<protein>
    <recommendedName>
        <fullName evidence="3">Methyltransferase small domain-containing protein</fullName>
    </recommendedName>
</protein>
<dbReference type="GO" id="GO:0008170">
    <property type="term" value="F:N-methyltransferase activity"/>
    <property type="evidence" value="ECO:0007669"/>
    <property type="project" value="UniProtKB-ARBA"/>
</dbReference>
<accession>A0A832EXL9</accession>
<sequence length="217" mass="24735">MDLDLCDFESAKFYQPKNGYRFSFEPFVLADINITKRIKQAADIGSGCGIIAILLAKKFSIDRIYAVENNIGFIGIIKENLKLNNINNVEIINSIDKLPNDSLDLVISNPPYYIKSSFRISKKYETQKFENTSSLIEMLNKMSIKLKNAGVLRLSFHPTRLFELFCELANNNFGVKTIQPIYGNKNKISKACIVEAKKNAKAYITIKKPIFLEDYKL</sequence>
<dbReference type="EMBL" id="DTPL01000111">
    <property type="protein sequence ID" value="HGA37514.1"/>
    <property type="molecule type" value="Genomic_DNA"/>
</dbReference>
<dbReference type="CDD" id="cd02440">
    <property type="entry name" value="AdoMet_MTases"/>
    <property type="match status" value="1"/>
</dbReference>
<proteinExistence type="predicted"/>
<dbReference type="GO" id="GO:0008757">
    <property type="term" value="F:S-adenosylmethionine-dependent methyltransferase activity"/>
    <property type="evidence" value="ECO:0007669"/>
    <property type="project" value="UniProtKB-ARBA"/>
</dbReference>
<keyword evidence="1" id="KW-0489">Methyltransferase</keyword>
<dbReference type="Pfam" id="PF05175">
    <property type="entry name" value="MTS"/>
    <property type="match status" value="1"/>
</dbReference>
<evidence type="ECO:0000259" key="3">
    <source>
        <dbReference type="Pfam" id="PF05175"/>
    </source>
</evidence>
<dbReference type="PANTHER" id="PTHR47739">
    <property type="entry name" value="TRNA1(VAL) (ADENINE(37)-N6)-METHYLTRANSFERASE"/>
    <property type="match status" value="1"/>
</dbReference>
<dbReference type="GO" id="GO:0032259">
    <property type="term" value="P:methylation"/>
    <property type="evidence" value="ECO:0007669"/>
    <property type="project" value="UniProtKB-KW"/>
</dbReference>
<evidence type="ECO:0000256" key="2">
    <source>
        <dbReference type="ARBA" id="ARBA00022691"/>
    </source>
</evidence>
<evidence type="ECO:0000313" key="4">
    <source>
        <dbReference type="EMBL" id="HGA37514.1"/>
    </source>
</evidence>
<dbReference type="SUPFAM" id="SSF53335">
    <property type="entry name" value="S-adenosyl-L-methionine-dependent methyltransferases"/>
    <property type="match status" value="1"/>
</dbReference>
<keyword evidence="1" id="KW-0808">Transferase</keyword>
<feature type="domain" description="Methyltransferase small" evidence="3">
    <location>
        <begin position="37"/>
        <end position="115"/>
    </location>
</feature>